<keyword evidence="6" id="KW-0675">Receptor</keyword>
<dbReference type="GO" id="GO:0050909">
    <property type="term" value="P:sensory perception of taste"/>
    <property type="evidence" value="ECO:0007669"/>
    <property type="project" value="InterPro"/>
</dbReference>
<evidence type="ECO:0000256" key="7">
    <source>
        <dbReference type="SAM" id="Phobius"/>
    </source>
</evidence>
<evidence type="ECO:0000256" key="6">
    <source>
        <dbReference type="ARBA" id="ARBA00023170"/>
    </source>
</evidence>
<dbReference type="PANTHER" id="PTHR21421:SF29">
    <property type="entry name" value="GUSTATORY RECEPTOR 5A FOR TREHALOSE-RELATED"/>
    <property type="match status" value="1"/>
</dbReference>
<feature type="transmembrane region" description="Helical" evidence="7">
    <location>
        <begin position="445"/>
        <end position="462"/>
    </location>
</feature>
<evidence type="ECO:0000256" key="3">
    <source>
        <dbReference type="ARBA" id="ARBA00022692"/>
    </source>
</evidence>
<keyword evidence="5 7" id="KW-0472">Membrane</keyword>
<dbReference type="EMBL" id="LRGB01000190">
    <property type="protein sequence ID" value="KZS20430.1"/>
    <property type="molecule type" value="Genomic_DNA"/>
</dbReference>
<keyword evidence="4 7" id="KW-1133">Transmembrane helix</keyword>
<evidence type="ECO:0000313" key="9">
    <source>
        <dbReference type="Proteomes" id="UP000076858"/>
    </source>
</evidence>
<dbReference type="PANTHER" id="PTHR21421">
    <property type="entry name" value="GUSTATORY RECEPTOR"/>
    <property type="match status" value="1"/>
</dbReference>
<organism evidence="8 9">
    <name type="scientific">Daphnia magna</name>
    <dbReference type="NCBI Taxonomy" id="35525"/>
    <lineage>
        <taxon>Eukaryota</taxon>
        <taxon>Metazoa</taxon>
        <taxon>Ecdysozoa</taxon>
        <taxon>Arthropoda</taxon>
        <taxon>Crustacea</taxon>
        <taxon>Branchiopoda</taxon>
        <taxon>Diplostraca</taxon>
        <taxon>Cladocera</taxon>
        <taxon>Anomopoda</taxon>
        <taxon>Daphniidae</taxon>
        <taxon>Daphnia</taxon>
    </lineage>
</organism>
<protein>
    <recommendedName>
        <fullName evidence="10">Gustatory receptor</fullName>
    </recommendedName>
</protein>
<evidence type="ECO:0000256" key="2">
    <source>
        <dbReference type="ARBA" id="ARBA00022475"/>
    </source>
</evidence>
<feature type="transmembrane region" description="Helical" evidence="7">
    <location>
        <begin position="83"/>
        <end position="106"/>
    </location>
</feature>
<proteinExistence type="predicted"/>
<feature type="transmembrane region" description="Helical" evidence="7">
    <location>
        <begin position="112"/>
        <end position="133"/>
    </location>
</feature>
<dbReference type="AlphaFoldDB" id="A0A162RDR8"/>
<dbReference type="OrthoDB" id="6335734at2759"/>
<accession>A0A162RDR8</accession>
<dbReference type="InterPro" id="IPR013604">
    <property type="entry name" value="7TM_chemorcpt"/>
</dbReference>
<keyword evidence="3 7" id="KW-0812">Transmembrane</keyword>
<evidence type="ECO:0000313" key="8">
    <source>
        <dbReference type="EMBL" id="KZS20430.1"/>
    </source>
</evidence>
<reference evidence="8 9" key="1">
    <citation type="submission" date="2016-03" db="EMBL/GenBank/DDBJ databases">
        <title>EvidentialGene: Evidence-directed Construction of Genes on Genomes.</title>
        <authorList>
            <person name="Gilbert D.G."/>
            <person name="Choi J.-H."/>
            <person name="Mockaitis K."/>
            <person name="Colbourne J."/>
            <person name="Pfrender M."/>
        </authorList>
    </citation>
    <scope>NUCLEOTIDE SEQUENCE [LARGE SCALE GENOMIC DNA]</scope>
    <source>
        <strain evidence="8 9">Xinb3</strain>
        <tissue evidence="8">Complete organism</tissue>
    </source>
</reference>
<evidence type="ECO:0000256" key="1">
    <source>
        <dbReference type="ARBA" id="ARBA00004651"/>
    </source>
</evidence>
<dbReference type="GO" id="GO:0051606">
    <property type="term" value="P:detection of stimulus"/>
    <property type="evidence" value="ECO:0007669"/>
    <property type="project" value="UniProtKB-ARBA"/>
</dbReference>
<dbReference type="Proteomes" id="UP000076858">
    <property type="component" value="Unassembled WGS sequence"/>
</dbReference>
<keyword evidence="9" id="KW-1185">Reference proteome</keyword>
<comment type="subcellular location">
    <subcellularLocation>
        <location evidence="1">Cell membrane</location>
        <topology evidence="1">Multi-pass membrane protein</topology>
    </subcellularLocation>
</comment>
<feature type="transmembrane region" description="Helical" evidence="7">
    <location>
        <begin position="366"/>
        <end position="386"/>
    </location>
</feature>
<evidence type="ECO:0008006" key="10">
    <source>
        <dbReference type="Google" id="ProtNLM"/>
    </source>
</evidence>
<comment type="caution">
    <text evidence="8">The sequence shown here is derived from an EMBL/GenBank/DDBJ whole genome shotgun (WGS) entry which is preliminary data.</text>
</comment>
<keyword evidence="2" id="KW-1003">Cell membrane</keyword>
<sequence>MTYILFNSLVTSFNAFELRLRYRQMVPVLRHQGIHETKKTMASITLDETLRPLWKLTYYSGILLDWCRPISEKNHRFWKAARYLCIVMCSFLLVFVFTFELAQIFIGIESALNVHLVILNIVWCIPGMVGVLIQEQFLRHRRDFLAFFKGWRRLEIEITKLNPHCIMCKSRRMHLVMYTIHGVLAIAGLISLGFEIFNRPDATYLLSYYKTIRDSVPLLLICFVHLAVICLTFFLLTLSDLVTSFTYYHAGLAVDCLESFARTVFARGFNTEDRLFITTLDDNNQSENACKSLTKSSSSSAEVRVSIQLIWARFDNIDQLINQANSLFGKFLVCSQGVSLFMITALLYSVFYYLGDALRLRSTVLILPYVMNFLGIGFRFISSMLISSQLHRSVGKFRMSLNYLLSQHWNQMSKQDRYLLRSFLSRLCTDSLVACPLGLYNITPSILLSIVGLVASYVIVLLQSK</sequence>
<evidence type="ECO:0000256" key="5">
    <source>
        <dbReference type="ARBA" id="ARBA00023136"/>
    </source>
</evidence>
<feature type="transmembrane region" description="Helical" evidence="7">
    <location>
        <begin position="175"/>
        <end position="197"/>
    </location>
</feature>
<feature type="transmembrane region" description="Helical" evidence="7">
    <location>
        <begin position="331"/>
        <end position="354"/>
    </location>
</feature>
<gene>
    <name evidence="8" type="ORF">APZ42_012812</name>
</gene>
<dbReference type="GO" id="GO:0038023">
    <property type="term" value="F:signaling receptor activity"/>
    <property type="evidence" value="ECO:0007669"/>
    <property type="project" value="UniProtKB-ARBA"/>
</dbReference>
<name>A0A162RDR8_9CRUS</name>
<dbReference type="GO" id="GO:0005886">
    <property type="term" value="C:plasma membrane"/>
    <property type="evidence" value="ECO:0007669"/>
    <property type="project" value="UniProtKB-SubCell"/>
</dbReference>
<evidence type="ECO:0000256" key="4">
    <source>
        <dbReference type="ARBA" id="ARBA00022989"/>
    </source>
</evidence>
<feature type="transmembrane region" description="Helical" evidence="7">
    <location>
        <begin position="217"/>
        <end position="238"/>
    </location>
</feature>
<dbReference type="Pfam" id="PF08395">
    <property type="entry name" value="7tm_7"/>
    <property type="match status" value="1"/>
</dbReference>